<dbReference type="Gene3D" id="2.40.170.20">
    <property type="entry name" value="TonB-dependent receptor, beta-barrel domain"/>
    <property type="match status" value="1"/>
</dbReference>
<dbReference type="PROSITE" id="PS52016">
    <property type="entry name" value="TONB_DEPENDENT_REC_3"/>
    <property type="match status" value="1"/>
</dbReference>
<comment type="subcellular location">
    <subcellularLocation>
        <location evidence="1 7">Cell outer membrane</location>
        <topology evidence="1 7">Multi-pass membrane protein</topology>
    </subcellularLocation>
</comment>
<evidence type="ECO:0000256" key="8">
    <source>
        <dbReference type="SAM" id="SignalP"/>
    </source>
</evidence>
<dbReference type="AlphaFoldDB" id="A0A0F5JD47"/>
<sequence>MKITTLFLFVLIFCLHAENTNSQNVRVTLKQSNAELENVLSDIEKQTDYFFVYNKYVNVNRKVSLDLNKRPLEEVLEHLFKGTDVKYAVDGAYIILSPQNTMNNSTSLITQQGRKVSGMVKDMNGEPIIGANIIEKGTTNGVITDISGAFNMNVPEGAVLQISYIGYLSKEVKVGKDTSFEIVLLEDNQTLDEVVVVAYGTQKRSNLTGSVDVVRSKDLENRPVTSASSMLQGKATSITFSTPTGGNTPGKNPTIQIRGQAALNESTPPLVVIDGIPSEMADFNALNPNDVESISVLKDAAASAVYGARAPYGVLMITTKMGRRNEKPTITYSGNYGVVTPVNMPRMADSYTFGLMKNQSKINAKMPRAFTDDQLDFILDNIQNPGKYTLSDLVPGDGNDWGWGNKSYCNNDFIDIWLRSSFRHQHDLSVRGGNDKTSYFVSTGYVYQPGILNYVEDIDNYSRFNINGGLETDITSWLKLTYRSRYSYETTKEPAFEYNQGRQRVYDFAFGAWPVTPIVNPDGYYNEGNRIGTGVGAGHRTDMQHRLDNILALDFNIAKGWTAHVDGTWRMNFQDYQTLRKPVYGLRPSGDQFTFGGTESSLAKQTGMTKYWTIQGYTAYEHQIKKHNFRIQLGAQAEENTYRELSGTAKDLFVPDMDAVSIAQGIRTFDDKINDWATAGFFGRINYNFDERYFVELNGRYDGSGRYSKGSQWGFFPSAFAAWNMSNESFWDGIKDVVNFSKLKASYGTLGNQGNSAGYLHIPTMEVKSESDWIFNGSRLPYVKTPGILNMSRTWEKITTLDVGLEMRFLNNQLSAEIGYFNRRSWDIIGPPTPKAAVLGTTAPQVNNAEFVTNGFEMQLSWRDQFSKRWDYSASFNLADGRSKVTKYNTSSNSFGQTSDGKEKWYVGKVFGEVWGYKVDRFLTKDDFDENGKLLVDQSKIHANWYPGDVKYEDLDGDGEITPGNSTVEEPGDKRIIGNTTPRFRYGINLSTGYEFEKAGRLDLSLFFEGVAKRDLFMDNSFYFWGTGVSNSFASSVYDNKWHMDFYRDETTEARLLEYMGENINSYFPRPYDNAEGKKNFQTNTKYLLSGAYIRLKNLQLTYTLPKHLISKAGMSNCRVYFSGENLFVLSGLPSYIDPEAVGGGRMYPQQAVYSFGVNVSF</sequence>
<evidence type="ECO:0000256" key="7">
    <source>
        <dbReference type="PROSITE-ProRule" id="PRU01360"/>
    </source>
</evidence>
<evidence type="ECO:0000256" key="6">
    <source>
        <dbReference type="ARBA" id="ARBA00023237"/>
    </source>
</evidence>
<dbReference type="GO" id="GO:0009279">
    <property type="term" value="C:cell outer membrane"/>
    <property type="evidence" value="ECO:0007669"/>
    <property type="project" value="UniProtKB-SubCell"/>
</dbReference>
<evidence type="ECO:0000256" key="1">
    <source>
        <dbReference type="ARBA" id="ARBA00004571"/>
    </source>
</evidence>
<dbReference type="InterPro" id="IPR039426">
    <property type="entry name" value="TonB-dep_rcpt-like"/>
</dbReference>
<proteinExistence type="inferred from homology"/>
<keyword evidence="8" id="KW-0732">Signal</keyword>
<accession>A0A0F5JD47</accession>
<keyword evidence="5 7" id="KW-0472">Membrane</keyword>
<dbReference type="Pfam" id="PF07660">
    <property type="entry name" value="STN"/>
    <property type="match status" value="1"/>
</dbReference>
<evidence type="ECO:0000256" key="3">
    <source>
        <dbReference type="ARBA" id="ARBA00022452"/>
    </source>
</evidence>
<keyword evidence="4 7" id="KW-0812">Transmembrane</keyword>
<name>A0A0F5JD47_9BACT</name>
<dbReference type="Proteomes" id="UP000033035">
    <property type="component" value="Unassembled WGS sequence"/>
</dbReference>
<feature type="domain" description="Secretin/TonB short N-terminal" evidence="9">
    <location>
        <begin position="49"/>
        <end position="99"/>
    </location>
</feature>
<dbReference type="NCBIfam" id="TIGR04056">
    <property type="entry name" value="OMP_RagA_SusC"/>
    <property type="match status" value="1"/>
</dbReference>
<comment type="caution">
    <text evidence="10">The sequence shown here is derived from an EMBL/GenBank/DDBJ whole genome shotgun (WGS) entry which is preliminary data.</text>
</comment>
<keyword evidence="3 7" id="KW-1134">Transmembrane beta strand</keyword>
<feature type="chain" id="PRO_5002489105" evidence="8">
    <location>
        <begin position="18"/>
        <end position="1162"/>
    </location>
</feature>
<feature type="signal peptide" evidence="8">
    <location>
        <begin position="1"/>
        <end position="17"/>
    </location>
</feature>
<dbReference type="NCBIfam" id="TIGR04057">
    <property type="entry name" value="SusC_RagA_signa"/>
    <property type="match status" value="1"/>
</dbReference>
<dbReference type="InterPro" id="IPR011662">
    <property type="entry name" value="Secretin/TonB_short_N"/>
</dbReference>
<organism evidence="10 11">
    <name type="scientific">Parabacteroides gordonii MS-1 = DSM 23371</name>
    <dbReference type="NCBI Taxonomy" id="1203610"/>
    <lineage>
        <taxon>Bacteria</taxon>
        <taxon>Pseudomonadati</taxon>
        <taxon>Bacteroidota</taxon>
        <taxon>Bacteroidia</taxon>
        <taxon>Bacteroidales</taxon>
        <taxon>Tannerellaceae</taxon>
        <taxon>Parabacteroides</taxon>
    </lineage>
</organism>
<dbReference type="STRING" id="1203610.HMPREF1536_02909"/>
<protein>
    <submittedName>
        <fullName evidence="10">SusC/RagA family TonB-linked outer membrane protein</fullName>
    </submittedName>
</protein>
<dbReference type="InterPro" id="IPR008969">
    <property type="entry name" value="CarboxyPept-like_regulatory"/>
</dbReference>
<dbReference type="Gene3D" id="2.170.130.10">
    <property type="entry name" value="TonB-dependent receptor, plug domain"/>
    <property type="match status" value="1"/>
</dbReference>
<keyword evidence="6 7" id="KW-0998">Cell outer membrane</keyword>
<dbReference type="Pfam" id="PF07715">
    <property type="entry name" value="Plug"/>
    <property type="match status" value="1"/>
</dbReference>
<evidence type="ECO:0000256" key="4">
    <source>
        <dbReference type="ARBA" id="ARBA00022692"/>
    </source>
</evidence>
<dbReference type="SUPFAM" id="SSF56935">
    <property type="entry name" value="Porins"/>
    <property type="match status" value="1"/>
</dbReference>
<evidence type="ECO:0000256" key="5">
    <source>
        <dbReference type="ARBA" id="ARBA00023136"/>
    </source>
</evidence>
<comment type="similarity">
    <text evidence="7">Belongs to the TonB-dependent receptor family.</text>
</comment>
<dbReference type="EMBL" id="AQHW01000015">
    <property type="protein sequence ID" value="KKB55440.1"/>
    <property type="molecule type" value="Genomic_DNA"/>
</dbReference>
<keyword evidence="11" id="KW-1185">Reference proteome</keyword>
<dbReference type="Pfam" id="PF13715">
    <property type="entry name" value="CarbopepD_reg_2"/>
    <property type="match status" value="1"/>
</dbReference>
<dbReference type="InterPro" id="IPR037066">
    <property type="entry name" value="Plug_dom_sf"/>
</dbReference>
<dbReference type="HOGENOM" id="CLU_004317_1_1_10"/>
<dbReference type="RefSeq" id="WP_028729582.1">
    <property type="nucleotide sequence ID" value="NZ_KE386764.1"/>
</dbReference>
<dbReference type="PATRIC" id="fig|1203610.3.peg.2977"/>
<dbReference type="InterPro" id="IPR012910">
    <property type="entry name" value="Plug_dom"/>
</dbReference>
<reference evidence="10 11" key="1">
    <citation type="submission" date="2013-04" db="EMBL/GenBank/DDBJ databases">
        <title>The Genome Sequence of Parabacteroides gordonii DSM 23371.</title>
        <authorList>
            <consortium name="The Broad Institute Genomics Platform"/>
            <person name="Earl A."/>
            <person name="Ward D."/>
            <person name="Feldgarden M."/>
            <person name="Gevers D."/>
            <person name="Martens E."/>
            <person name="Sakamoto M."/>
            <person name="Benno Y."/>
            <person name="Suzuki N."/>
            <person name="Matsunaga N."/>
            <person name="Koshihara K."/>
            <person name="Seki M."/>
            <person name="Komiya H."/>
            <person name="Walker B."/>
            <person name="Young S."/>
            <person name="Zeng Q."/>
            <person name="Gargeya S."/>
            <person name="Fitzgerald M."/>
            <person name="Haas B."/>
            <person name="Abouelleil A."/>
            <person name="Allen A.W."/>
            <person name="Alvarado L."/>
            <person name="Arachchi H.M."/>
            <person name="Berlin A.M."/>
            <person name="Chapman S.B."/>
            <person name="Gainer-Dewar J."/>
            <person name="Goldberg J."/>
            <person name="Griggs A."/>
            <person name="Gujja S."/>
            <person name="Hansen M."/>
            <person name="Howarth C."/>
            <person name="Imamovic A."/>
            <person name="Ireland A."/>
            <person name="Larimer J."/>
            <person name="McCowan C."/>
            <person name="Murphy C."/>
            <person name="Pearson M."/>
            <person name="Poon T.W."/>
            <person name="Priest M."/>
            <person name="Roberts A."/>
            <person name="Saif S."/>
            <person name="Shea T."/>
            <person name="Sisk P."/>
            <person name="Sykes S."/>
            <person name="Wortman J."/>
            <person name="Nusbaum C."/>
            <person name="Birren B."/>
        </authorList>
    </citation>
    <scope>NUCLEOTIDE SEQUENCE [LARGE SCALE GENOMIC DNA]</scope>
    <source>
        <strain evidence="10 11">MS-1</strain>
    </source>
</reference>
<dbReference type="InterPro" id="IPR023996">
    <property type="entry name" value="TonB-dep_OMP_SusC/RagA"/>
</dbReference>
<dbReference type="SMART" id="SM00965">
    <property type="entry name" value="STN"/>
    <property type="match status" value="1"/>
</dbReference>
<keyword evidence="2 7" id="KW-0813">Transport</keyword>
<dbReference type="SUPFAM" id="SSF49464">
    <property type="entry name" value="Carboxypeptidase regulatory domain-like"/>
    <property type="match status" value="1"/>
</dbReference>
<evidence type="ECO:0000259" key="9">
    <source>
        <dbReference type="SMART" id="SM00965"/>
    </source>
</evidence>
<gene>
    <name evidence="10" type="ORF">HMPREF1536_02909</name>
</gene>
<evidence type="ECO:0000313" key="11">
    <source>
        <dbReference type="Proteomes" id="UP000033035"/>
    </source>
</evidence>
<dbReference type="InterPro" id="IPR036942">
    <property type="entry name" value="Beta-barrel_TonB_sf"/>
</dbReference>
<dbReference type="Gene3D" id="2.60.40.1120">
    <property type="entry name" value="Carboxypeptidase-like, regulatory domain"/>
    <property type="match status" value="1"/>
</dbReference>
<evidence type="ECO:0000313" key="10">
    <source>
        <dbReference type="EMBL" id="KKB55440.1"/>
    </source>
</evidence>
<evidence type="ECO:0000256" key="2">
    <source>
        <dbReference type="ARBA" id="ARBA00022448"/>
    </source>
</evidence>
<dbReference type="InterPro" id="IPR023997">
    <property type="entry name" value="TonB-dep_OMP_SusC/RagA_CS"/>
</dbReference>
<dbReference type="FunFam" id="2.60.40.1120:FF:000003">
    <property type="entry name" value="Outer membrane protein Omp121"/>
    <property type="match status" value="1"/>
</dbReference>